<keyword evidence="6" id="KW-1185">Reference proteome</keyword>
<dbReference type="EMBL" id="CAJVRM010000043">
    <property type="protein sequence ID" value="CAG8972359.1"/>
    <property type="molecule type" value="Genomic_DNA"/>
</dbReference>
<evidence type="ECO:0000256" key="2">
    <source>
        <dbReference type="SAM" id="Phobius"/>
    </source>
</evidence>
<protein>
    <recommendedName>
        <fullName evidence="4">FAS1 domain-containing protein</fullName>
    </recommendedName>
</protein>
<evidence type="ECO:0000259" key="4">
    <source>
        <dbReference type="PROSITE" id="PS50213"/>
    </source>
</evidence>
<dbReference type="InterPro" id="IPR050904">
    <property type="entry name" value="Adhesion/Biosynth-related"/>
</dbReference>
<comment type="caution">
    <text evidence="5">The sequence shown here is derived from an EMBL/GenBank/DDBJ whole genome shotgun (WGS) entry which is preliminary data.</text>
</comment>
<organism evidence="5 6">
    <name type="scientific">Hymenoscyphus albidus</name>
    <dbReference type="NCBI Taxonomy" id="595503"/>
    <lineage>
        <taxon>Eukaryota</taxon>
        <taxon>Fungi</taxon>
        <taxon>Dikarya</taxon>
        <taxon>Ascomycota</taxon>
        <taxon>Pezizomycotina</taxon>
        <taxon>Leotiomycetes</taxon>
        <taxon>Helotiales</taxon>
        <taxon>Helotiaceae</taxon>
        <taxon>Hymenoscyphus</taxon>
    </lineage>
</organism>
<feature type="compositionally biased region" description="Basic and acidic residues" evidence="1">
    <location>
        <begin position="621"/>
        <end position="662"/>
    </location>
</feature>
<feature type="signal peptide" evidence="3">
    <location>
        <begin position="1"/>
        <end position="21"/>
    </location>
</feature>
<feature type="transmembrane region" description="Helical" evidence="2">
    <location>
        <begin position="351"/>
        <end position="376"/>
    </location>
</feature>
<dbReference type="PANTHER" id="PTHR10900">
    <property type="entry name" value="PERIOSTIN-RELATED"/>
    <property type="match status" value="1"/>
</dbReference>
<dbReference type="GO" id="GO:0016236">
    <property type="term" value="P:macroautophagy"/>
    <property type="evidence" value="ECO:0007669"/>
    <property type="project" value="TreeGrafter"/>
</dbReference>
<dbReference type="GO" id="GO:0000329">
    <property type="term" value="C:fungal-type vacuole membrane"/>
    <property type="evidence" value="ECO:0007669"/>
    <property type="project" value="TreeGrafter"/>
</dbReference>
<keyword evidence="2" id="KW-0472">Membrane</keyword>
<feature type="region of interest" description="Disordered" evidence="1">
    <location>
        <begin position="606"/>
        <end position="662"/>
    </location>
</feature>
<feature type="region of interest" description="Disordered" evidence="1">
    <location>
        <begin position="495"/>
        <end position="520"/>
    </location>
</feature>
<feature type="transmembrane region" description="Helical" evidence="2">
    <location>
        <begin position="550"/>
        <end position="570"/>
    </location>
</feature>
<keyword evidence="3" id="KW-0732">Signal</keyword>
<feature type="chain" id="PRO_5040369601" description="FAS1 domain-containing protein" evidence="3">
    <location>
        <begin position="22"/>
        <end position="983"/>
    </location>
</feature>
<feature type="compositionally biased region" description="Acidic residues" evidence="1">
    <location>
        <begin position="837"/>
        <end position="965"/>
    </location>
</feature>
<evidence type="ECO:0000313" key="6">
    <source>
        <dbReference type="Proteomes" id="UP000701801"/>
    </source>
</evidence>
<feature type="domain" description="FAS1" evidence="4">
    <location>
        <begin position="21"/>
        <end position="300"/>
    </location>
</feature>
<proteinExistence type="predicted"/>
<feature type="compositionally biased region" description="Polar residues" evidence="1">
    <location>
        <begin position="307"/>
        <end position="317"/>
    </location>
</feature>
<dbReference type="Gene3D" id="2.30.180.10">
    <property type="entry name" value="FAS1 domain"/>
    <property type="match status" value="2"/>
</dbReference>
<feature type="compositionally biased region" description="Polar residues" evidence="1">
    <location>
        <begin position="431"/>
        <end position="455"/>
    </location>
</feature>
<feature type="region of interest" description="Disordered" evidence="1">
    <location>
        <begin position="307"/>
        <end position="343"/>
    </location>
</feature>
<sequence>MSQIFSFSLLFLFLLTAQISAFTLLELLKTTPELSTLYNRVNASSYLTGFFANSTDFTLLAPSNDAFSKTAIMSDEEFTAVMQYSMLKGGYPKAALDTERVFVNSNLNNTAFANVTAGQVVGLGLDAKKEAVEVLSGNRTISSSSKNIVCVGGLLHIIDEVISIPISSVLEITAAGLEYFIAILAKGNFLTTGSSYVNPVVYEPNITFFIPNSPEALASFNELAKTATPSDFQTNFLYHVIPNFVGYSPMLTDGLSLKSQMGTNLTIHVQDGQTYVNSAKILQTDYVISNGVIHVIDSVLNVTNITGPPPSTAGNKITPTDLSTASSATPTPGSASPPAGSSSSSKLPLSIGAIVGIAVGGFALLLLLSTLVFCCIRSQKENKRKRLSIANTPMQGLTYEGPTGEALYANRYHMTREVGSGRYKVERDSGMSHTDGSPLSAQDESVSPLSRTGSGSMAGLTGGYNRNGGWDRNGEHGMGLGVRPLRVDTKGANIISNERGMPPSAHSNERPVIPQRSPSRGVINKGVHQLEPYLHHRTFKFDSLKLQPRLFKIMAAIFGSIAGALIPGLFGGGDEPSAATEQEAAAAIQANVIAQGELDEEKKQNAVENAQAKAELDETAADNKADNEREDKDQANEEDQRKIENARTDEEIKRDNAREDIDNQRADDKFNRGEANNFNIRKNFLENSVAAIKEMTMNQFNILIVTNQKDDAWKSPVLNRLLPMKLVEVELMDGEVINYEVYVFDSGEYIRTGDNIEDDNMRNDSIIWYPDDAKKDYHDAADGNPAGRYFQFIPQPKQSAEGMKLLKELKKKNKGRVDGVDRNITKNIDEDGAEKSGDDEEEEDENEDEDDDEEDGGNGDGEGPEEDEEAEDDEEGAGDGEEPEEQEQELEEGEDEEEEEEEAEDDEEIEADENEEEEEEEEEPTDDGEKPEEEEETPEEEEEAPEEDEEAPDEDGEEPEVEEEEEKPKRSAKGKKVKGGEDE</sequence>
<dbReference type="SUPFAM" id="SSF82153">
    <property type="entry name" value="FAS1 domain"/>
    <property type="match status" value="2"/>
</dbReference>
<evidence type="ECO:0000313" key="5">
    <source>
        <dbReference type="EMBL" id="CAG8972359.1"/>
    </source>
</evidence>
<dbReference type="OrthoDB" id="286301at2759"/>
<keyword evidence="2" id="KW-0812">Transmembrane</keyword>
<keyword evidence="2" id="KW-1133">Transmembrane helix</keyword>
<feature type="region of interest" description="Disordered" evidence="1">
    <location>
        <begin position="817"/>
        <end position="983"/>
    </location>
</feature>
<accession>A0A9N9Q241</accession>
<evidence type="ECO:0000256" key="1">
    <source>
        <dbReference type="SAM" id="MobiDB-lite"/>
    </source>
</evidence>
<dbReference type="Proteomes" id="UP000701801">
    <property type="component" value="Unassembled WGS sequence"/>
</dbReference>
<feature type="compositionally biased region" description="Basic and acidic residues" evidence="1">
    <location>
        <begin position="817"/>
        <end position="836"/>
    </location>
</feature>
<gene>
    <name evidence="5" type="ORF">HYALB_00005027</name>
</gene>
<dbReference type="InterPro" id="IPR000782">
    <property type="entry name" value="FAS1_domain"/>
</dbReference>
<dbReference type="PROSITE" id="PS50213">
    <property type="entry name" value="FAS1"/>
    <property type="match status" value="1"/>
</dbReference>
<evidence type="ECO:0000256" key="3">
    <source>
        <dbReference type="SAM" id="SignalP"/>
    </source>
</evidence>
<dbReference type="PANTHER" id="PTHR10900:SF77">
    <property type="entry name" value="FI19380P1"/>
    <property type="match status" value="1"/>
</dbReference>
<feature type="region of interest" description="Disordered" evidence="1">
    <location>
        <begin position="426"/>
        <end position="483"/>
    </location>
</feature>
<dbReference type="SMART" id="SM00554">
    <property type="entry name" value="FAS1"/>
    <property type="match status" value="2"/>
</dbReference>
<dbReference type="AlphaFoldDB" id="A0A9N9Q241"/>
<feature type="compositionally biased region" description="Low complexity" evidence="1">
    <location>
        <begin position="318"/>
        <end position="343"/>
    </location>
</feature>
<name>A0A9N9Q241_9HELO</name>
<reference evidence="5" key="1">
    <citation type="submission" date="2021-07" db="EMBL/GenBank/DDBJ databases">
        <authorList>
            <person name="Durling M."/>
        </authorList>
    </citation>
    <scope>NUCLEOTIDE SEQUENCE</scope>
</reference>
<dbReference type="Pfam" id="PF02469">
    <property type="entry name" value="Fasciclin"/>
    <property type="match status" value="2"/>
</dbReference>
<dbReference type="InterPro" id="IPR036378">
    <property type="entry name" value="FAS1_dom_sf"/>
</dbReference>